<dbReference type="Gene3D" id="3.40.190.10">
    <property type="entry name" value="Periplasmic binding protein-like II"/>
    <property type="match status" value="2"/>
</dbReference>
<keyword evidence="4" id="KW-1185">Reference proteome</keyword>
<name>A0A3S0HYK3_9PROT</name>
<dbReference type="SUPFAM" id="SSF53850">
    <property type="entry name" value="Periplasmic binding protein-like II"/>
    <property type="match status" value="1"/>
</dbReference>
<sequence length="259" mass="28368">MSFPCPVSPSEVFMMLRTLLLCTLALWLPASGALAGVVRLVATEYPPYYGASLPEQGLLVALTKAAFRQVGHDVTIEFQPWARALAEAEKGDHDGLIGIWRASEREKLIAYSAEALAENEIGFVGLKGRAISYASLDNLKPHTIGSVRGYSMPAVITQAGLTIELANDDLSNLKKLLAGRIDLALIDRGQADHLIAGQFSESRNLFAWIEPAVSRLPMFNGFSRARPGYERTVADFDRGFEKLRNSGELAAIRQKFGFR</sequence>
<dbReference type="Pfam" id="PF00497">
    <property type="entry name" value="SBP_bac_3"/>
    <property type="match status" value="1"/>
</dbReference>
<dbReference type="Proteomes" id="UP000277007">
    <property type="component" value="Unassembled WGS sequence"/>
</dbReference>
<dbReference type="InterPro" id="IPR001638">
    <property type="entry name" value="Solute-binding_3/MltF_N"/>
</dbReference>
<protein>
    <submittedName>
        <fullName evidence="3">Transporter substrate-binding domain-containing protein</fullName>
    </submittedName>
</protein>
<dbReference type="EMBL" id="RXMA01000021">
    <property type="protein sequence ID" value="RTR17085.1"/>
    <property type="molecule type" value="Genomic_DNA"/>
</dbReference>
<evidence type="ECO:0000313" key="4">
    <source>
        <dbReference type="Proteomes" id="UP000277007"/>
    </source>
</evidence>
<evidence type="ECO:0000313" key="3">
    <source>
        <dbReference type="EMBL" id="RTR17085.1"/>
    </source>
</evidence>
<dbReference type="PANTHER" id="PTHR35936">
    <property type="entry name" value="MEMBRANE-BOUND LYTIC MUREIN TRANSGLYCOSYLASE F"/>
    <property type="match status" value="1"/>
</dbReference>
<evidence type="ECO:0000259" key="2">
    <source>
        <dbReference type="SMART" id="SM00062"/>
    </source>
</evidence>
<keyword evidence="1" id="KW-0732">Signal</keyword>
<organism evidence="3 4">
    <name type="scientific">Azospirillum griseum</name>
    <dbReference type="NCBI Taxonomy" id="2496639"/>
    <lineage>
        <taxon>Bacteria</taxon>
        <taxon>Pseudomonadati</taxon>
        <taxon>Pseudomonadota</taxon>
        <taxon>Alphaproteobacteria</taxon>
        <taxon>Rhodospirillales</taxon>
        <taxon>Azospirillaceae</taxon>
        <taxon>Azospirillum</taxon>
    </lineage>
</organism>
<evidence type="ECO:0000256" key="1">
    <source>
        <dbReference type="ARBA" id="ARBA00022729"/>
    </source>
</evidence>
<reference evidence="3 4" key="1">
    <citation type="submission" date="2018-12" db="EMBL/GenBank/DDBJ databases">
        <authorList>
            <person name="Yang Y."/>
        </authorList>
    </citation>
    <scope>NUCLEOTIDE SEQUENCE [LARGE SCALE GENOMIC DNA]</scope>
    <source>
        <strain evidence="3 4">L-25-5w-1</strain>
    </source>
</reference>
<proteinExistence type="predicted"/>
<dbReference type="AlphaFoldDB" id="A0A3S0HYK3"/>
<accession>A0A3S0HYK3</accession>
<dbReference type="SMART" id="SM00062">
    <property type="entry name" value="PBPb"/>
    <property type="match status" value="1"/>
</dbReference>
<gene>
    <name evidence="3" type="ORF">EJ903_19175</name>
</gene>
<dbReference type="PANTHER" id="PTHR35936:SF25">
    <property type="entry name" value="ABC TRANSPORTER SUBSTRATE-BINDING PROTEIN"/>
    <property type="match status" value="1"/>
</dbReference>
<comment type="caution">
    <text evidence="3">The sequence shown here is derived from an EMBL/GenBank/DDBJ whole genome shotgun (WGS) entry which is preliminary data.</text>
</comment>
<feature type="domain" description="Solute-binding protein family 3/N-terminal" evidence="2">
    <location>
        <begin position="37"/>
        <end position="259"/>
    </location>
</feature>